<dbReference type="InterPro" id="IPR027417">
    <property type="entry name" value="P-loop_NTPase"/>
</dbReference>
<dbReference type="Gene3D" id="1.10.10.10">
    <property type="entry name" value="Winged helix-like DNA-binding domain superfamily/Winged helix DNA-binding domain"/>
    <property type="match status" value="1"/>
</dbReference>
<dbReference type="SUPFAM" id="SSF46894">
    <property type="entry name" value="C-terminal effector domain of the bipartite response regulators"/>
    <property type="match status" value="1"/>
</dbReference>
<dbReference type="InterPro" id="IPR011990">
    <property type="entry name" value="TPR-like_helical_dom_sf"/>
</dbReference>
<comment type="similarity">
    <text evidence="1">Belongs to the AfsR/DnrI/RedD regulatory family.</text>
</comment>
<feature type="compositionally biased region" description="Polar residues" evidence="7">
    <location>
        <begin position="296"/>
        <end position="306"/>
    </location>
</feature>
<dbReference type="InterPro" id="IPR051677">
    <property type="entry name" value="AfsR-DnrI-RedD_regulator"/>
</dbReference>
<proteinExistence type="inferred from homology"/>
<dbReference type="GO" id="GO:0003677">
    <property type="term" value="F:DNA binding"/>
    <property type="evidence" value="ECO:0007669"/>
    <property type="project" value="UniProtKB-UniRule"/>
</dbReference>
<organism evidence="9 10">
    <name type="scientific">Streptomyces kanamyceticus</name>
    <dbReference type="NCBI Taxonomy" id="1967"/>
    <lineage>
        <taxon>Bacteria</taxon>
        <taxon>Bacillati</taxon>
        <taxon>Actinomycetota</taxon>
        <taxon>Actinomycetes</taxon>
        <taxon>Kitasatosporales</taxon>
        <taxon>Streptomycetaceae</taxon>
        <taxon>Streptomyces</taxon>
    </lineage>
</organism>
<gene>
    <name evidence="9" type="ORF">CP970_09790</name>
</gene>
<dbReference type="PANTHER" id="PTHR35807:SF1">
    <property type="entry name" value="TRANSCRIPTIONAL REGULATOR REDD"/>
    <property type="match status" value="1"/>
</dbReference>
<dbReference type="SUPFAM" id="SSF52540">
    <property type="entry name" value="P-loop containing nucleoside triphosphate hydrolases"/>
    <property type="match status" value="1"/>
</dbReference>
<dbReference type="PANTHER" id="PTHR35807">
    <property type="entry name" value="TRANSCRIPTIONAL REGULATOR REDD-RELATED"/>
    <property type="match status" value="1"/>
</dbReference>
<dbReference type="InterPro" id="IPR001867">
    <property type="entry name" value="OmpR/PhoB-type_DNA-bd"/>
</dbReference>
<dbReference type="SMART" id="SM01043">
    <property type="entry name" value="BTAD"/>
    <property type="match status" value="1"/>
</dbReference>
<dbReference type="PRINTS" id="PR00364">
    <property type="entry name" value="DISEASERSIST"/>
</dbReference>
<dbReference type="InterPro" id="IPR036388">
    <property type="entry name" value="WH-like_DNA-bd_sf"/>
</dbReference>
<evidence type="ECO:0000313" key="9">
    <source>
        <dbReference type="EMBL" id="QEU91133.1"/>
    </source>
</evidence>
<name>A0A5J6G811_STRKN</name>
<feature type="region of interest" description="Disordered" evidence="7">
    <location>
        <begin position="1"/>
        <end position="21"/>
    </location>
</feature>
<dbReference type="EMBL" id="CP023699">
    <property type="protein sequence ID" value="QEU91133.1"/>
    <property type="molecule type" value="Genomic_DNA"/>
</dbReference>
<evidence type="ECO:0000256" key="3">
    <source>
        <dbReference type="ARBA" id="ARBA00023015"/>
    </source>
</evidence>
<evidence type="ECO:0000313" key="10">
    <source>
        <dbReference type="Proteomes" id="UP000325529"/>
    </source>
</evidence>
<evidence type="ECO:0000256" key="4">
    <source>
        <dbReference type="ARBA" id="ARBA00023125"/>
    </source>
</evidence>
<protein>
    <submittedName>
        <fullName evidence="9">AfsR/SARP family transcriptional regulator</fullName>
    </submittedName>
</protein>
<dbReference type="SUPFAM" id="SSF48452">
    <property type="entry name" value="TPR-like"/>
    <property type="match status" value="1"/>
</dbReference>
<dbReference type="AlphaFoldDB" id="A0A5J6G811"/>
<dbReference type="Proteomes" id="UP000325529">
    <property type="component" value="Chromosome"/>
</dbReference>
<dbReference type="Pfam" id="PF03704">
    <property type="entry name" value="BTAD"/>
    <property type="match status" value="1"/>
</dbReference>
<evidence type="ECO:0000256" key="5">
    <source>
        <dbReference type="ARBA" id="ARBA00023163"/>
    </source>
</evidence>
<keyword evidence="5" id="KW-0804">Transcription</keyword>
<dbReference type="Gene3D" id="1.25.40.10">
    <property type="entry name" value="Tetratricopeptide repeat domain"/>
    <property type="match status" value="1"/>
</dbReference>
<dbReference type="Gene3D" id="3.40.50.300">
    <property type="entry name" value="P-loop containing nucleotide triphosphate hydrolases"/>
    <property type="match status" value="1"/>
</dbReference>
<keyword evidence="2" id="KW-0902">Two-component regulatory system</keyword>
<evidence type="ECO:0000256" key="6">
    <source>
        <dbReference type="PROSITE-ProRule" id="PRU01091"/>
    </source>
</evidence>
<sequence>MESIFSPCPPRPTSDSSERTTVDYVPTQRRQPAKQGLEFRILGPLEVRARSESIAVGGPRQRAVLAALLLSPDQVVSVDSLIEQVWSGSPPSTGRTQVAICVAALRKVFRAAGCEQTVIATVTPGYVFRSDSHTLDTVTFARLVRAGEEQARRGRLAEAADLMRDALGLWRGPALSDVTSNFAEVEVMRLDEERMHAIERQMALRLELGEHDALLGELTALVQARPLRDRMRAYLMLAQYRSGRRAEALETFREGSQISVEELGIGLSTELQELHQLILQDESLDLAAPAPATAPSSQEDSWSTPAQLPPGIHGFVGRATELAALDQALLGRTEHAPLPVGCITGSPGIGKTGLALSWAHRAASHFPDGQLFIDLQENGLPLHPREVLHRFLRALGTPADRIPVGVEECAALYRSKLDGRRVLITLDNAVSFAQVRLLLPGSGKCGVLVTGRDGLNDLLESSDTLRVRLGALSSDESVSMLRSITRDSLTATDPETLRTLAALCDHIPLALRAAGIRLQSRQHWSADDLVARLRDPEQRLAELSHGENSLRSRFDRCFQNLSTRVAAAYHRLGSIDTPEFDLTTGAKTLSTTSAEAEDLIERLVDAHLLEVVGRDAWGGFRYRWKELLRFHARAAG</sequence>
<dbReference type="CDD" id="cd15831">
    <property type="entry name" value="BTAD"/>
    <property type="match status" value="1"/>
</dbReference>
<dbReference type="Pfam" id="PF00486">
    <property type="entry name" value="Trans_reg_C"/>
    <property type="match status" value="1"/>
</dbReference>
<dbReference type="PROSITE" id="PS51755">
    <property type="entry name" value="OMPR_PHOB"/>
    <property type="match status" value="1"/>
</dbReference>
<dbReference type="GO" id="GO:0006355">
    <property type="term" value="P:regulation of DNA-templated transcription"/>
    <property type="evidence" value="ECO:0007669"/>
    <property type="project" value="InterPro"/>
</dbReference>
<dbReference type="SMART" id="SM00862">
    <property type="entry name" value="Trans_reg_C"/>
    <property type="match status" value="1"/>
</dbReference>
<dbReference type="KEGG" id="ska:CP970_09790"/>
<dbReference type="InterPro" id="IPR005158">
    <property type="entry name" value="BTAD"/>
</dbReference>
<feature type="domain" description="OmpR/PhoB-type" evidence="8">
    <location>
        <begin position="29"/>
        <end position="130"/>
    </location>
</feature>
<keyword evidence="3" id="KW-0805">Transcription regulation</keyword>
<reference evidence="9 10" key="1">
    <citation type="submission" date="2017-09" db="EMBL/GenBank/DDBJ databases">
        <authorList>
            <person name="Lee N."/>
            <person name="Cho B.-K."/>
        </authorList>
    </citation>
    <scope>NUCLEOTIDE SEQUENCE [LARGE SCALE GENOMIC DNA]</scope>
    <source>
        <strain evidence="9 10">ATCC 12853</strain>
    </source>
</reference>
<accession>A0A5J6G811</accession>
<keyword evidence="4 6" id="KW-0238">DNA-binding</keyword>
<feature type="DNA-binding region" description="OmpR/PhoB-type" evidence="6">
    <location>
        <begin position="29"/>
        <end position="130"/>
    </location>
</feature>
<evidence type="ECO:0000256" key="1">
    <source>
        <dbReference type="ARBA" id="ARBA00005820"/>
    </source>
</evidence>
<dbReference type="GO" id="GO:0000160">
    <property type="term" value="P:phosphorelay signal transduction system"/>
    <property type="evidence" value="ECO:0007669"/>
    <property type="project" value="UniProtKB-KW"/>
</dbReference>
<feature type="region of interest" description="Disordered" evidence="7">
    <location>
        <begin position="288"/>
        <end position="307"/>
    </location>
</feature>
<evidence type="ECO:0000256" key="2">
    <source>
        <dbReference type="ARBA" id="ARBA00023012"/>
    </source>
</evidence>
<evidence type="ECO:0000256" key="7">
    <source>
        <dbReference type="SAM" id="MobiDB-lite"/>
    </source>
</evidence>
<keyword evidence="10" id="KW-1185">Reference proteome</keyword>
<dbReference type="InterPro" id="IPR016032">
    <property type="entry name" value="Sig_transdc_resp-reg_C-effctor"/>
</dbReference>
<evidence type="ECO:0000259" key="8">
    <source>
        <dbReference type="PROSITE" id="PS51755"/>
    </source>
</evidence>